<reference evidence="1" key="1">
    <citation type="journal article" date="2014" name="Microbiology">
        <title>A 2,4-dichlorophenoxyacetic acid degradation plasmid pM7012 discloses distribution of an unclassified megaplasmid group across bacterial species.</title>
        <authorList>
            <person name="Sakai Y."/>
            <person name="Ogawa N."/>
            <person name="Shimomura Y."/>
            <person name="Fujii T."/>
        </authorList>
    </citation>
    <scope>NUCLEOTIDE SEQUENCE</scope>
    <source>
        <strain evidence="1">M701</strain>
    </source>
</reference>
<protein>
    <submittedName>
        <fullName evidence="1">Uncharacterized protein</fullName>
    </submittedName>
</protein>
<geneLocation type="plasmid" evidence="1">
    <name>pM7012</name>
</geneLocation>
<accession>V5YPG4</accession>
<reference evidence="1" key="2">
    <citation type="submission" date="2024-06" db="EMBL/GenBank/DDBJ databases">
        <authorList>
            <person name="Sakai Y."/>
            <person name="Fujii T."/>
        </authorList>
    </citation>
    <scope>NUCLEOTIDE SEQUENCE</scope>
    <source>
        <strain evidence="1">M701</strain>
        <plasmid evidence="1">pM7012</plasmid>
    </source>
</reference>
<proteinExistence type="predicted"/>
<evidence type="ECO:0000313" key="1">
    <source>
        <dbReference type="EMBL" id="BAO18826.1"/>
    </source>
</evidence>
<sequence>MVLPGYPPFGIREVSPGWPDRSASGLLPFMVEACSGSRFSTQNGFLAGSPQPRRCGLDLDHVSDDTLRAELARREGAAAESARAEREAANRKILENRDVLLALMTHDRTTCSDALPNNGYSAVGRDGQPRCAKCFLMWMGEADLGLVKIEVTVRGGYLAGHPQYEG</sequence>
<keyword evidence="1" id="KW-0614">Plasmid</keyword>
<organism evidence="1">
    <name type="scientific">Burkholderia sp. M701</name>
    <dbReference type="NCBI Taxonomy" id="326454"/>
    <lineage>
        <taxon>Bacteria</taxon>
        <taxon>Pseudomonadati</taxon>
        <taxon>Pseudomonadota</taxon>
        <taxon>Betaproteobacteria</taxon>
        <taxon>Burkholderiales</taxon>
        <taxon>Burkholderiaceae</taxon>
        <taxon>Burkholderia</taxon>
    </lineage>
</organism>
<dbReference type="EMBL" id="AB853026">
    <property type="protein sequence ID" value="BAO18826.1"/>
    <property type="molecule type" value="Genomic_DNA"/>
</dbReference>
<name>V5YPG4_9BURK</name>
<dbReference type="AlphaFoldDB" id="V5YPG4"/>